<dbReference type="SUPFAM" id="SSF55785">
    <property type="entry name" value="PYP-like sensor domain (PAS domain)"/>
    <property type="match status" value="1"/>
</dbReference>
<evidence type="ECO:0000256" key="2">
    <source>
        <dbReference type="ARBA" id="ARBA00012438"/>
    </source>
</evidence>
<dbReference type="InterPro" id="IPR035965">
    <property type="entry name" value="PAS-like_dom_sf"/>
</dbReference>
<dbReference type="InterPro" id="IPR000014">
    <property type="entry name" value="PAS"/>
</dbReference>
<dbReference type="Gene3D" id="1.10.287.130">
    <property type="match status" value="1"/>
</dbReference>
<feature type="domain" description="PAS" evidence="7">
    <location>
        <begin position="140"/>
        <end position="210"/>
    </location>
</feature>
<dbReference type="PROSITE" id="PS50112">
    <property type="entry name" value="PAS"/>
    <property type="match status" value="1"/>
</dbReference>
<dbReference type="PANTHER" id="PTHR43547:SF2">
    <property type="entry name" value="HYBRID SIGNAL TRANSDUCTION HISTIDINE KINASE C"/>
    <property type="match status" value="1"/>
</dbReference>
<dbReference type="Gene3D" id="3.30.450.20">
    <property type="entry name" value="PAS domain"/>
    <property type="match status" value="1"/>
</dbReference>
<keyword evidence="3 4" id="KW-0597">Phosphoprotein</keyword>
<evidence type="ECO:0000313" key="9">
    <source>
        <dbReference type="EMBL" id="PZR07723.1"/>
    </source>
</evidence>
<reference evidence="9 10" key="1">
    <citation type="submission" date="2017-08" db="EMBL/GenBank/DDBJ databases">
        <title>Infants hospitalized years apart are colonized by the same room-sourced microbial strains.</title>
        <authorList>
            <person name="Brooks B."/>
            <person name="Olm M.R."/>
            <person name="Firek B.A."/>
            <person name="Baker R."/>
            <person name="Thomas B.C."/>
            <person name="Morowitz M.J."/>
            <person name="Banfield J.F."/>
        </authorList>
    </citation>
    <scope>NUCLEOTIDE SEQUENCE [LARGE SCALE GENOMIC DNA]</scope>
    <source>
        <strain evidence="9">S2_003_000_R2_14</strain>
    </source>
</reference>
<dbReference type="SMART" id="SM00388">
    <property type="entry name" value="HisKA"/>
    <property type="match status" value="1"/>
</dbReference>
<evidence type="ECO:0000256" key="4">
    <source>
        <dbReference type="PROSITE-ProRule" id="PRU00169"/>
    </source>
</evidence>
<dbReference type="PROSITE" id="PS50113">
    <property type="entry name" value="PAC"/>
    <property type="match status" value="1"/>
</dbReference>
<evidence type="ECO:0000259" key="7">
    <source>
        <dbReference type="PROSITE" id="PS50112"/>
    </source>
</evidence>
<dbReference type="SUPFAM" id="SSF55874">
    <property type="entry name" value="ATPase domain of HSP90 chaperone/DNA topoisomerase II/histidine kinase"/>
    <property type="match status" value="1"/>
</dbReference>
<dbReference type="InterPro" id="IPR004358">
    <property type="entry name" value="Sig_transdc_His_kin-like_C"/>
</dbReference>
<dbReference type="NCBIfam" id="TIGR00229">
    <property type="entry name" value="sensory_box"/>
    <property type="match status" value="1"/>
</dbReference>
<feature type="modified residue" description="4-aspartylphosphate" evidence="4">
    <location>
        <position position="61"/>
    </location>
</feature>
<dbReference type="InterPro" id="IPR003661">
    <property type="entry name" value="HisK_dim/P_dom"/>
</dbReference>
<evidence type="ECO:0000259" key="6">
    <source>
        <dbReference type="PROSITE" id="PS50110"/>
    </source>
</evidence>
<dbReference type="InterPro" id="IPR013655">
    <property type="entry name" value="PAS_fold_3"/>
</dbReference>
<evidence type="ECO:0000259" key="8">
    <source>
        <dbReference type="PROSITE" id="PS50113"/>
    </source>
</evidence>
<dbReference type="SMART" id="SM00448">
    <property type="entry name" value="REC"/>
    <property type="match status" value="1"/>
</dbReference>
<dbReference type="SMART" id="SM00091">
    <property type="entry name" value="PAS"/>
    <property type="match status" value="1"/>
</dbReference>
<organism evidence="9 10">
    <name type="scientific">Archangium gephyra</name>
    <dbReference type="NCBI Taxonomy" id="48"/>
    <lineage>
        <taxon>Bacteria</taxon>
        <taxon>Pseudomonadati</taxon>
        <taxon>Myxococcota</taxon>
        <taxon>Myxococcia</taxon>
        <taxon>Myxococcales</taxon>
        <taxon>Cystobacterineae</taxon>
        <taxon>Archangiaceae</taxon>
        <taxon>Archangium</taxon>
    </lineage>
</organism>
<dbReference type="Gene3D" id="3.30.565.10">
    <property type="entry name" value="Histidine kinase-like ATPase, C-terminal domain"/>
    <property type="match status" value="1"/>
</dbReference>
<feature type="domain" description="Histidine kinase" evidence="5">
    <location>
        <begin position="277"/>
        <end position="487"/>
    </location>
</feature>
<dbReference type="GO" id="GO:0000155">
    <property type="term" value="F:phosphorelay sensor kinase activity"/>
    <property type="evidence" value="ECO:0007669"/>
    <property type="project" value="InterPro"/>
</dbReference>
<evidence type="ECO:0000313" key="10">
    <source>
        <dbReference type="Proteomes" id="UP000249061"/>
    </source>
</evidence>
<protein>
    <recommendedName>
        <fullName evidence="2">histidine kinase</fullName>
        <ecNumber evidence="2">2.7.13.3</ecNumber>
    </recommendedName>
</protein>
<feature type="domain" description="Response regulatory" evidence="6">
    <location>
        <begin position="12"/>
        <end position="128"/>
    </location>
</feature>
<dbReference type="SUPFAM" id="SSF52172">
    <property type="entry name" value="CheY-like"/>
    <property type="match status" value="1"/>
</dbReference>
<comment type="catalytic activity">
    <reaction evidence="1">
        <text>ATP + protein L-histidine = ADP + protein N-phospho-L-histidine.</text>
        <dbReference type="EC" id="2.7.13.3"/>
    </reaction>
</comment>
<dbReference type="Proteomes" id="UP000249061">
    <property type="component" value="Unassembled WGS sequence"/>
</dbReference>
<gene>
    <name evidence="9" type="ORF">DI536_26820</name>
</gene>
<dbReference type="InterPro" id="IPR036097">
    <property type="entry name" value="HisK_dim/P_sf"/>
</dbReference>
<feature type="domain" description="PAC" evidence="8">
    <location>
        <begin position="213"/>
        <end position="266"/>
    </location>
</feature>
<dbReference type="Pfam" id="PF00072">
    <property type="entry name" value="Response_reg"/>
    <property type="match status" value="1"/>
</dbReference>
<dbReference type="CDD" id="cd17574">
    <property type="entry name" value="REC_OmpR"/>
    <property type="match status" value="1"/>
</dbReference>
<evidence type="ECO:0000259" key="5">
    <source>
        <dbReference type="PROSITE" id="PS50109"/>
    </source>
</evidence>
<comment type="caution">
    <text evidence="9">The sequence shown here is derived from an EMBL/GenBank/DDBJ whole genome shotgun (WGS) entry which is preliminary data.</text>
</comment>
<evidence type="ECO:0000256" key="3">
    <source>
        <dbReference type="ARBA" id="ARBA00022553"/>
    </source>
</evidence>
<dbReference type="SMART" id="SM00387">
    <property type="entry name" value="HATPase_c"/>
    <property type="match status" value="1"/>
</dbReference>
<dbReference type="Pfam" id="PF02518">
    <property type="entry name" value="HATPase_c"/>
    <property type="match status" value="1"/>
</dbReference>
<dbReference type="InterPro" id="IPR000700">
    <property type="entry name" value="PAS-assoc_C"/>
</dbReference>
<proteinExistence type="predicted"/>
<dbReference type="AlphaFoldDB" id="A0A2W5T4C2"/>
<evidence type="ECO:0000256" key="1">
    <source>
        <dbReference type="ARBA" id="ARBA00000085"/>
    </source>
</evidence>
<dbReference type="CDD" id="cd00075">
    <property type="entry name" value="HATPase"/>
    <property type="match status" value="1"/>
</dbReference>
<dbReference type="InterPro" id="IPR005467">
    <property type="entry name" value="His_kinase_dom"/>
</dbReference>
<dbReference type="PROSITE" id="PS50109">
    <property type="entry name" value="HIS_KIN"/>
    <property type="match status" value="1"/>
</dbReference>
<dbReference type="Pfam" id="PF08447">
    <property type="entry name" value="PAS_3"/>
    <property type="match status" value="1"/>
</dbReference>
<dbReference type="InterPro" id="IPR036890">
    <property type="entry name" value="HATPase_C_sf"/>
</dbReference>
<dbReference type="SUPFAM" id="SSF47384">
    <property type="entry name" value="Homodimeric domain of signal transducing histidine kinase"/>
    <property type="match status" value="1"/>
</dbReference>
<dbReference type="PROSITE" id="PS50110">
    <property type="entry name" value="RESPONSE_REGULATORY"/>
    <property type="match status" value="1"/>
</dbReference>
<dbReference type="Gene3D" id="3.40.50.2300">
    <property type="match status" value="1"/>
</dbReference>
<dbReference type="InterPro" id="IPR003594">
    <property type="entry name" value="HATPase_dom"/>
</dbReference>
<dbReference type="PANTHER" id="PTHR43547">
    <property type="entry name" value="TWO-COMPONENT HISTIDINE KINASE"/>
    <property type="match status" value="1"/>
</dbReference>
<dbReference type="CDD" id="cd00130">
    <property type="entry name" value="PAS"/>
    <property type="match status" value="1"/>
</dbReference>
<sequence>MTSRAPSSASGRVWIVDDSLAEAQRTQALLGRFHEVEVLHEGAVLLERLATDPAPDLILLDWQMPGVSGLDTCRFIRELHDEVSLPILMLTVRGSKQDLTDALAVGANDYVAKPYDDAELLARVRTLVRTRQQAVASQRLSSELQFLSESVPVQMFTADPPGAFTWVSRQMVDYFGVPASELLGVGWLNQVHPEDLDAVRQSWLEAVKSERHFEANVRLRHGSRGNYRWHLMRAVPFRESGKKVTKYYGSQADVHAMRETQTQLETRNAELDRFAYMASHDLKAPLRAFASLLQFVEDDLGDGVTASVKENLRLMDTRVARMHLLVDALLSYSRSVNGPRDDVQTLDLEVVIRDVIQLLDNPRHVPINLELPFPRLDCSATGLRQVLQNLLTNAIKYGAPNGEPIDVRTRQVDGSVIIDVIDRGPGIPATQQTRVWELFQRMTDDPTSSGIGLAIVRGTVHRMGGTVALESTEGQGARFSVRLPTSPR</sequence>
<dbReference type="InterPro" id="IPR001789">
    <property type="entry name" value="Sig_transdc_resp-reg_receiver"/>
</dbReference>
<accession>A0A2W5T4C2</accession>
<dbReference type="Pfam" id="PF00512">
    <property type="entry name" value="HisKA"/>
    <property type="match status" value="1"/>
</dbReference>
<dbReference type="InterPro" id="IPR011006">
    <property type="entry name" value="CheY-like_superfamily"/>
</dbReference>
<name>A0A2W5T4C2_9BACT</name>
<dbReference type="EMBL" id="QFQP01000029">
    <property type="protein sequence ID" value="PZR07723.1"/>
    <property type="molecule type" value="Genomic_DNA"/>
</dbReference>
<dbReference type="PRINTS" id="PR00344">
    <property type="entry name" value="BCTRLSENSOR"/>
</dbReference>
<dbReference type="CDD" id="cd00082">
    <property type="entry name" value="HisKA"/>
    <property type="match status" value="1"/>
</dbReference>
<dbReference type="FunFam" id="3.30.450.20:FF:000099">
    <property type="entry name" value="Sensory box sensor histidine kinase"/>
    <property type="match status" value="1"/>
</dbReference>
<dbReference type="EC" id="2.7.13.3" evidence="2"/>